<proteinExistence type="predicted"/>
<protein>
    <submittedName>
        <fullName evidence="2">Uncharacterized protein</fullName>
    </submittedName>
</protein>
<feature type="transmembrane region" description="Helical" evidence="1">
    <location>
        <begin position="22"/>
        <end position="42"/>
    </location>
</feature>
<dbReference type="EMBL" id="JBBPBN010000032">
    <property type="protein sequence ID" value="KAK9003797.1"/>
    <property type="molecule type" value="Genomic_DNA"/>
</dbReference>
<sequence length="122" mass="13434">MLRGVASTTSILRMYTALVQPFFSAWYLSLGLVGTAALLYSANIRQGKARMPLSFAQAAASSLARISPTFMRHDVPLHKRVPKLGIRPKTGTANRMRISARRIPGSACLTKEVLDLLKVFIF</sequence>
<reference evidence="2 3" key="1">
    <citation type="journal article" date="2024" name="G3 (Bethesda)">
        <title>Genome assembly of Hibiscus sabdariffa L. provides insights into metabolisms of medicinal natural products.</title>
        <authorList>
            <person name="Kim T."/>
        </authorList>
    </citation>
    <scope>NUCLEOTIDE SEQUENCE [LARGE SCALE GENOMIC DNA]</scope>
    <source>
        <strain evidence="2">TK-2024</strain>
        <tissue evidence="2">Old leaves</tissue>
    </source>
</reference>
<gene>
    <name evidence="2" type="ORF">V6N11_018694</name>
</gene>
<keyword evidence="1" id="KW-0472">Membrane</keyword>
<organism evidence="2 3">
    <name type="scientific">Hibiscus sabdariffa</name>
    <name type="common">roselle</name>
    <dbReference type="NCBI Taxonomy" id="183260"/>
    <lineage>
        <taxon>Eukaryota</taxon>
        <taxon>Viridiplantae</taxon>
        <taxon>Streptophyta</taxon>
        <taxon>Embryophyta</taxon>
        <taxon>Tracheophyta</taxon>
        <taxon>Spermatophyta</taxon>
        <taxon>Magnoliopsida</taxon>
        <taxon>eudicotyledons</taxon>
        <taxon>Gunneridae</taxon>
        <taxon>Pentapetalae</taxon>
        <taxon>rosids</taxon>
        <taxon>malvids</taxon>
        <taxon>Malvales</taxon>
        <taxon>Malvaceae</taxon>
        <taxon>Malvoideae</taxon>
        <taxon>Hibiscus</taxon>
    </lineage>
</organism>
<keyword evidence="3" id="KW-1185">Reference proteome</keyword>
<keyword evidence="1" id="KW-0812">Transmembrane</keyword>
<keyword evidence="1" id="KW-1133">Transmembrane helix</keyword>
<accession>A0ABR2QSZ8</accession>
<evidence type="ECO:0000313" key="3">
    <source>
        <dbReference type="Proteomes" id="UP001396334"/>
    </source>
</evidence>
<comment type="caution">
    <text evidence="2">The sequence shown here is derived from an EMBL/GenBank/DDBJ whole genome shotgun (WGS) entry which is preliminary data.</text>
</comment>
<dbReference type="Proteomes" id="UP001396334">
    <property type="component" value="Unassembled WGS sequence"/>
</dbReference>
<evidence type="ECO:0000256" key="1">
    <source>
        <dbReference type="SAM" id="Phobius"/>
    </source>
</evidence>
<name>A0ABR2QSZ8_9ROSI</name>
<evidence type="ECO:0000313" key="2">
    <source>
        <dbReference type="EMBL" id="KAK9003797.1"/>
    </source>
</evidence>